<organism evidence="1">
    <name type="scientific">Poeciliopsis prolifica</name>
    <name type="common">blackstripe livebearer</name>
    <dbReference type="NCBI Taxonomy" id="188132"/>
    <lineage>
        <taxon>Eukaryota</taxon>
        <taxon>Metazoa</taxon>
        <taxon>Chordata</taxon>
        <taxon>Craniata</taxon>
        <taxon>Vertebrata</taxon>
        <taxon>Euteleostomi</taxon>
        <taxon>Actinopterygii</taxon>
        <taxon>Neopterygii</taxon>
        <taxon>Teleostei</taxon>
        <taxon>Neoteleostei</taxon>
        <taxon>Acanthomorphata</taxon>
        <taxon>Ovalentaria</taxon>
        <taxon>Atherinomorphae</taxon>
        <taxon>Cyprinodontiformes</taxon>
        <taxon>Poeciliidae</taxon>
        <taxon>Poeciliinae</taxon>
        <taxon>Poeciliopsis</taxon>
    </lineage>
</organism>
<proteinExistence type="predicted"/>
<protein>
    <submittedName>
        <fullName evidence="2">PPUP7013</fullName>
    </submittedName>
    <submittedName>
        <fullName evidence="1">PPUP7016</fullName>
    </submittedName>
</protein>
<accession>A0A0S7F2H0</accession>
<dbReference type="EMBL" id="GBYX01472857">
    <property type="protein sequence ID" value="JAO08797.1"/>
    <property type="molecule type" value="Transcribed_RNA"/>
</dbReference>
<name>A0A0S7F2H0_9TELE</name>
<evidence type="ECO:0000313" key="1">
    <source>
        <dbReference type="EMBL" id="JAO08797.1"/>
    </source>
</evidence>
<dbReference type="EMBL" id="GBYX01472854">
    <property type="protein sequence ID" value="JAO08800.1"/>
    <property type="molecule type" value="Transcribed_RNA"/>
</dbReference>
<dbReference type="AlphaFoldDB" id="A0A0S7F2H0"/>
<gene>
    <name evidence="1" type="primary">PPUP7016</name>
    <name evidence="2" type="synonym">PPUP7013</name>
</gene>
<reference evidence="1" key="1">
    <citation type="submission" date="2014-12" db="EMBL/GenBank/DDBJ databases">
        <title>Parallel Evolution in Life History Adaptation Evident in the Tissue-Specific Poeciliopsis prolifica transcriptome.</title>
        <authorList>
            <person name="Jue N.K."/>
            <person name="Foley R.J."/>
            <person name="Obergfell C."/>
            <person name="Reznick D.N."/>
            <person name="O'Neill R.J."/>
            <person name="O'Neill M.J."/>
        </authorList>
    </citation>
    <scope>NUCLEOTIDE SEQUENCE</scope>
</reference>
<evidence type="ECO:0000313" key="2">
    <source>
        <dbReference type="EMBL" id="JAO08800.1"/>
    </source>
</evidence>
<sequence length="114" mass="13205">MSGEQPVGGARVRRSSLEKRLFLPDLFPSSQSVEVESWRSFLLLLQQQRCSASWTKSGWKEERSLLSCWIKAAETFQLFLETNETEKQWMFLPSRPLEPVQLNNSVVSVEDEQI</sequence>